<gene>
    <name evidence="1" type="ORF">ABNX05_14340</name>
</gene>
<evidence type="ECO:0008006" key="3">
    <source>
        <dbReference type="Google" id="ProtNLM"/>
    </source>
</evidence>
<dbReference type="Proteomes" id="UP001478862">
    <property type="component" value="Unassembled WGS sequence"/>
</dbReference>
<dbReference type="RefSeq" id="WP_349660333.1">
    <property type="nucleotide sequence ID" value="NZ_JBEGDG010000010.1"/>
</dbReference>
<accession>A0ABV1MUH6</accession>
<reference evidence="1 2" key="1">
    <citation type="submission" date="2024-06" db="EMBL/GenBank/DDBJ databases">
        <title>Lysinibacillus zambalefons sp. nov., a Novel Firmicute Isolated from the Poon Bato Zambales Hyperalkaline Spring.</title>
        <authorList>
            <person name="Aja J.A."/>
            <person name="Lazaro J.E.H."/>
            <person name="Llorin L.D."/>
            <person name="Lim K.R."/>
            <person name="Teodosio J."/>
            <person name="Dalisay D.S."/>
        </authorList>
    </citation>
    <scope>NUCLEOTIDE SEQUENCE [LARGE SCALE GENOMIC DNA]</scope>
    <source>
        <strain evidence="1 2">M3</strain>
    </source>
</reference>
<protein>
    <recommendedName>
        <fullName evidence="3">Integrase catalytic domain-containing protein</fullName>
    </recommendedName>
</protein>
<organism evidence="1 2">
    <name type="scientific">Lysinibacillus zambalensis</name>
    <dbReference type="NCBI Taxonomy" id="3160866"/>
    <lineage>
        <taxon>Bacteria</taxon>
        <taxon>Bacillati</taxon>
        <taxon>Bacillota</taxon>
        <taxon>Bacilli</taxon>
        <taxon>Bacillales</taxon>
        <taxon>Bacillaceae</taxon>
        <taxon>Lysinibacillus</taxon>
    </lineage>
</organism>
<dbReference type="EMBL" id="JBEGDG010000010">
    <property type="protein sequence ID" value="MEQ6355804.1"/>
    <property type="molecule type" value="Genomic_DNA"/>
</dbReference>
<evidence type="ECO:0000313" key="2">
    <source>
        <dbReference type="Proteomes" id="UP001478862"/>
    </source>
</evidence>
<proteinExistence type="predicted"/>
<sequence length="65" mass="7777">MIKHAKVQNANYFKTYLTLIMDHREYTLQEAVDFMVESYFCNNIELYGIKPKQQFEIAIQQLSVQ</sequence>
<name>A0ABV1MUH6_9BACI</name>
<comment type="caution">
    <text evidence="1">The sequence shown here is derived from an EMBL/GenBank/DDBJ whole genome shotgun (WGS) entry which is preliminary data.</text>
</comment>
<evidence type="ECO:0000313" key="1">
    <source>
        <dbReference type="EMBL" id="MEQ6355804.1"/>
    </source>
</evidence>
<keyword evidence="2" id="KW-1185">Reference proteome</keyword>